<dbReference type="eggNOG" id="ENOG50329M6">
    <property type="taxonomic scope" value="Bacteria"/>
</dbReference>
<evidence type="ECO:0000313" key="2">
    <source>
        <dbReference type="Proteomes" id="UP000009010"/>
    </source>
</evidence>
<sequence>MTFSATALFIHLGRIQLKKMMLGAAIFSMVLVSSFAQAEGCLKGAVAGGVVGHLKHHAVLGAVAGCAVGHHLAAQAKKQQIAAVK</sequence>
<proteinExistence type="predicted"/>
<protein>
    <submittedName>
        <fullName evidence="1">Uncharacterized protein</fullName>
    </submittedName>
</protein>
<dbReference type="HOGENOM" id="CLU_177688_0_0_6"/>
<dbReference type="Proteomes" id="UP000009010">
    <property type="component" value="Chromosome"/>
</dbReference>
<dbReference type="PATRIC" id="fig|745277.3.peg.2823"/>
<keyword evidence="2" id="KW-1185">Reference proteome</keyword>
<dbReference type="AlphaFoldDB" id="H2IU44"/>
<accession>H2IU44</accession>
<gene>
    <name evidence="1" type="ordered locus">Rahaq2_2942</name>
</gene>
<organism evidence="1 2">
    <name type="scientific">Rahnella aquatilis (strain ATCC 33071 / DSM 4594 / JCM 1683 / NBRC 105701 / NCIMB 13365 / CIP 78.65)</name>
    <dbReference type="NCBI Taxonomy" id="745277"/>
    <lineage>
        <taxon>Bacteria</taxon>
        <taxon>Pseudomonadati</taxon>
        <taxon>Pseudomonadota</taxon>
        <taxon>Gammaproteobacteria</taxon>
        <taxon>Enterobacterales</taxon>
        <taxon>Yersiniaceae</taxon>
        <taxon>Rahnella</taxon>
    </lineage>
</organism>
<reference evidence="1 2" key="1">
    <citation type="journal article" date="2012" name="J. Bacteriol.">
        <title>Complete Genome Sequence of Rahnella aquatilis CIP 78.65.</title>
        <authorList>
            <person name="Martinez R.J."/>
            <person name="Bruce D."/>
            <person name="Detter C."/>
            <person name="Goodwin L.A."/>
            <person name="Han J."/>
            <person name="Han C.S."/>
            <person name="Held B."/>
            <person name="Land M.L."/>
            <person name="Mikhailova N."/>
            <person name="Nolan M."/>
            <person name="Pennacchio L."/>
            <person name="Pitluck S."/>
            <person name="Tapia R."/>
            <person name="Woyke T."/>
            <person name="Sobecky P.A."/>
        </authorList>
    </citation>
    <scope>NUCLEOTIDE SEQUENCE [LARGE SCALE GENOMIC DNA]</scope>
    <source>
        <strain evidence="2">ATCC 33071 / DSM 4594 / JCM 1683 / NBRC 105701 / NCIMB 13365 / CIP 78.65</strain>
    </source>
</reference>
<evidence type="ECO:0000313" key="1">
    <source>
        <dbReference type="EMBL" id="AEX52768.1"/>
    </source>
</evidence>
<dbReference type="EMBL" id="CP003244">
    <property type="protein sequence ID" value="AEX52768.1"/>
    <property type="molecule type" value="Genomic_DNA"/>
</dbReference>
<name>H2IU44_RAHAC</name>
<dbReference type="KEGG" id="raq:Rahaq2_2942"/>
<reference evidence="2" key="2">
    <citation type="submission" date="2012-01" db="EMBL/GenBank/DDBJ databases">
        <title>Complete sequence of chromosome of Rahnella aquatilis CIP 78.65.</title>
        <authorList>
            <person name="Lucas S."/>
            <person name="Han J."/>
            <person name="Lapidus A."/>
            <person name="Cheng J.-F."/>
            <person name="Goodwin L."/>
            <person name="Pitluck S."/>
            <person name="Peters L."/>
            <person name="Ovchinnikova G."/>
            <person name="Held B."/>
            <person name="Detter J.C."/>
            <person name="Han C."/>
            <person name="Tapia R."/>
            <person name="Land M."/>
            <person name="Hauser L."/>
            <person name="Kyrpides N."/>
            <person name="Ivanova N."/>
            <person name="Pagani I."/>
            <person name="Sobecky P."/>
            <person name="Martinez R."/>
            <person name="Woyke T."/>
        </authorList>
    </citation>
    <scope>NUCLEOTIDE SEQUENCE [LARGE SCALE GENOMIC DNA]</scope>
    <source>
        <strain evidence="2">ATCC 33071 / DSM 4594 / JCM 1683 / NBRC 105701 / NCIMB 13365 / CIP 78.65</strain>
    </source>
</reference>